<feature type="repeat" description="CSPG" evidence="5">
    <location>
        <begin position="773"/>
        <end position="864"/>
    </location>
</feature>
<feature type="repeat" description="CSPG" evidence="5">
    <location>
        <begin position="885"/>
        <end position="979"/>
    </location>
</feature>
<dbReference type="Pfam" id="PF16184">
    <property type="entry name" value="Cadherin_3"/>
    <property type="match status" value="7"/>
</dbReference>
<dbReference type="PANTHER" id="PTHR45739:SF3">
    <property type="entry name" value="FRAS-RELATED EXTRACELLULAR MATRIX PROTEIN 1B PRECURSOR"/>
    <property type="match status" value="1"/>
</dbReference>
<protein>
    <recommendedName>
        <fullName evidence="7">FRAS1-related extracellular matrix protein N-terminal domain-containing protein</fullName>
    </recommendedName>
</protein>
<reference evidence="8" key="2">
    <citation type="submission" date="2025-09" db="UniProtKB">
        <authorList>
            <consortium name="Ensembl"/>
        </authorList>
    </citation>
    <scope>IDENTIFICATION</scope>
</reference>
<evidence type="ECO:0000313" key="9">
    <source>
        <dbReference type="Proteomes" id="UP000261380"/>
    </source>
</evidence>
<keyword evidence="2 6" id="KW-0732">Signal</keyword>
<evidence type="ECO:0000256" key="3">
    <source>
        <dbReference type="ARBA" id="ARBA00022737"/>
    </source>
</evidence>
<evidence type="ECO:0000256" key="6">
    <source>
        <dbReference type="SAM" id="SignalP"/>
    </source>
</evidence>
<dbReference type="SUPFAM" id="SSF141072">
    <property type="entry name" value="CalX-like"/>
    <property type="match status" value="1"/>
</dbReference>
<feature type="repeat" description="CSPG" evidence="5">
    <location>
        <begin position="1143"/>
        <end position="1235"/>
    </location>
</feature>
<keyword evidence="1" id="KW-0479">Metal-binding</keyword>
<proteinExistence type="predicted"/>
<organism evidence="8 9">
    <name type="scientific">Xiphophorus couchianus</name>
    <name type="common">Monterrey platyfish</name>
    <dbReference type="NCBI Taxonomy" id="32473"/>
    <lineage>
        <taxon>Eukaryota</taxon>
        <taxon>Metazoa</taxon>
        <taxon>Chordata</taxon>
        <taxon>Craniata</taxon>
        <taxon>Vertebrata</taxon>
        <taxon>Euteleostomi</taxon>
        <taxon>Actinopterygii</taxon>
        <taxon>Neopterygii</taxon>
        <taxon>Teleostei</taxon>
        <taxon>Neoteleostei</taxon>
        <taxon>Acanthomorphata</taxon>
        <taxon>Ovalentaria</taxon>
        <taxon>Atherinomorphae</taxon>
        <taxon>Cyprinodontiformes</taxon>
        <taxon>Poeciliidae</taxon>
        <taxon>Poeciliinae</taxon>
        <taxon>Xiphophorus</taxon>
    </lineage>
</organism>
<dbReference type="InterPro" id="IPR016187">
    <property type="entry name" value="CTDL_fold"/>
</dbReference>
<dbReference type="PROSITE" id="PS51854">
    <property type="entry name" value="CSPG"/>
    <property type="match status" value="7"/>
</dbReference>
<evidence type="ECO:0000256" key="1">
    <source>
        <dbReference type="ARBA" id="ARBA00022723"/>
    </source>
</evidence>
<sequence length="1548" mass="170235">MASVGAVPVLLLLLVSASSSLFMVKVNPGVQVLRGRSVSITELDLEIQVDPSSDCKVEVVLNEPVTQWVGKLTPQMFDCSFLKDEVRYVHNGSPLLDEDSVLLRVYRFTASHMQVETVVLRVKVVDGGSSVVELGGSPLVVPRFFGLSNALNSTVLNIRTQEDLVCTVRLMTAETKFPTIGRLVNRDDSGLRRGRQVEEVCPGNKPCLHHTTEVQFLKTSCQNFLSSGLRYQHLSPPSPDTDYIPIRVELREKATRKLLEALWLPVLIQGAVQNQPPKPGFVASSVLEVDQFILTPLSTATLDATDPETPQARLVFNVTAPPAEGFITHLEDHTRPVGSFTWLDLHDMKVAYQPPNSSQSLRRSLQVEFQAIDCFFTSSSSILVHLSIRMSETNAPRVSWNMGLDLLEGQSRPITWEELQVVDKDNINAVHLVAVDGPAHGRLSVRGVKAFMFQVRDLKEGVVIYHHSDSDSTRDHIIFRISDGHHSIRHKFPINILPKDDSPPFLINNVAVEVPEGGAVRLQEYLLLATDTDSSDDLILYQMVSAPGAGDSGFRPAGVSVDGFLQKDLIQGQIYYQHSGDETFEDSFDILLSDSHQPPNLSQTYTVVVHVFPVKDLLPVEAPGTVRSLVVRETEVVHVSQSQLHFTDRENPDSDLTYIITQSCFSPLQPGLMDAGRLFYADSSSYLKKDPTVPGLKSFTQVGDTQNPDQNHVMYQGVNQHAVNHMKVAFMPPVEDIGPDPLFVQFAFSVSDPHGGTVSGLVFNITVTPVDNLPPEAFTNLLRVEEGGAAFVTEEHLLVQDRDSPEEELRVEVQKMARHGWLELQGGVLLQGGEFRLPDLRGLQLRYIHDDSETRGDEVGLKVTDGQNSKVVVLQVQVRPMNDEPPRLGGGLRTSLSCEEGGRVQVTADFLSATDQDGDDSRLTYMLARSPGRGELQRAGGKTDKFSQQDLLQGHVYYVHSGAEIGPGPVFDTVTLIISDGEAGVMDDCCHGDVPPPPVPLHGTLPVYDLNITVLPVNNKVPEVTLGKTIRNQRVGPVLVSRELGPTWISSECSDKHLSPDSLREVLVSSDQLHDRFVPLHRNVSSAFPGRYRDLDVAAHRVCYTHSNDHDSDADSFSFVITNGASSRAGTLLFTIERSDRIPPTLSSNAGLRLQDGSIAAVTPDLLRLTDPDTVASNLTFVVTLLPRYGKLLLRGAPMPSPPRFLQSDIDQLDLAYRHVPGSPARPDRFCFLPSDGTNKGYLEFGQLKEEPAVFSIQVEQVDRVAPSLDRLDNPSTVTDLGAGRYGIFITSRHLRGSDPDSPAELLEFSIITPPQFGSLENAATGSIISQRFTQRDLDRRSVLYVVPVDVDVTTDGFWFRLVDPAGNEAPPHSRSDPVRHRSGPLPILRLMGSAAGLMPHILLAPGVNVKTWSVFPLDDGLEENHEAFSVALRNPQNTVMGQRNTAAVEIIDPRSGERDAVSVLDRSQLLKVNAMHCGIDTWLEVQRRPAMFCFGSGAVLQTGCSPFQVLTLPSLCPEGWTAYRGRCHMVSRSVASWASAHRTCSLL</sequence>
<feature type="domain" description="FRAS1-related extracellular matrix protein N-terminal" evidence="7">
    <location>
        <begin position="24"/>
        <end position="247"/>
    </location>
</feature>
<feature type="repeat" description="CSPG" evidence="5">
    <location>
        <begin position="395"/>
        <end position="482"/>
    </location>
</feature>
<dbReference type="InterPro" id="IPR039005">
    <property type="entry name" value="CSPG_rpt"/>
</dbReference>
<dbReference type="GO" id="GO:0009653">
    <property type="term" value="P:anatomical structure morphogenesis"/>
    <property type="evidence" value="ECO:0007669"/>
    <property type="project" value="TreeGrafter"/>
</dbReference>
<evidence type="ECO:0000259" key="7">
    <source>
        <dbReference type="Pfam" id="PF19309"/>
    </source>
</evidence>
<name>A0A3B5LFN7_9TELE</name>
<dbReference type="Gene3D" id="2.60.40.2030">
    <property type="match status" value="1"/>
</dbReference>
<dbReference type="Pfam" id="PF19309">
    <property type="entry name" value="Frem_N"/>
    <property type="match status" value="1"/>
</dbReference>
<feature type="signal peptide" evidence="6">
    <location>
        <begin position="1"/>
        <end position="20"/>
    </location>
</feature>
<dbReference type="GeneTree" id="ENSGT00940000165098"/>
<keyword evidence="4" id="KW-0325">Glycoprotein</keyword>
<evidence type="ECO:0000256" key="2">
    <source>
        <dbReference type="ARBA" id="ARBA00022729"/>
    </source>
</evidence>
<evidence type="ECO:0000313" key="8">
    <source>
        <dbReference type="Ensembl" id="ENSXCOP00000009662.1"/>
    </source>
</evidence>
<evidence type="ECO:0000256" key="4">
    <source>
        <dbReference type="ARBA" id="ARBA00023180"/>
    </source>
</evidence>
<dbReference type="InterPro" id="IPR045658">
    <property type="entry name" value="FRAS1-rel_N"/>
</dbReference>
<dbReference type="InterPro" id="IPR038081">
    <property type="entry name" value="CalX-like_sf"/>
</dbReference>
<dbReference type="Proteomes" id="UP000261380">
    <property type="component" value="Unplaced"/>
</dbReference>
<dbReference type="GO" id="GO:0046872">
    <property type="term" value="F:metal ion binding"/>
    <property type="evidence" value="ECO:0007669"/>
    <property type="project" value="UniProtKB-KW"/>
</dbReference>
<keyword evidence="3" id="KW-0677">Repeat</keyword>
<feature type="repeat" description="CSPG" evidence="5">
    <location>
        <begin position="503"/>
        <end position="593"/>
    </location>
</feature>
<accession>A0A3B5LFN7</accession>
<dbReference type="PANTHER" id="PTHR45739">
    <property type="entry name" value="MATRIX PROTEIN, PUTATIVE-RELATED"/>
    <property type="match status" value="1"/>
</dbReference>
<dbReference type="Ensembl" id="ENSXCOT00000009776.1">
    <property type="protein sequence ID" value="ENSXCOP00000009662.1"/>
    <property type="gene ID" value="ENSXCOG00000007279.1"/>
</dbReference>
<dbReference type="SUPFAM" id="SSF56436">
    <property type="entry name" value="C-type lectin-like"/>
    <property type="match status" value="1"/>
</dbReference>
<evidence type="ECO:0000256" key="5">
    <source>
        <dbReference type="PROSITE-ProRule" id="PRU01201"/>
    </source>
</evidence>
<feature type="chain" id="PRO_5017202528" description="FRAS1-related extracellular matrix protein N-terminal domain-containing protein" evidence="6">
    <location>
        <begin position="21"/>
        <end position="1548"/>
    </location>
</feature>
<feature type="repeat" description="CSPG" evidence="5">
    <location>
        <begin position="278"/>
        <end position="370"/>
    </location>
</feature>
<reference evidence="8" key="1">
    <citation type="submission" date="2025-08" db="UniProtKB">
        <authorList>
            <consortium name="Ensembl"/>
        </authorList>
    </citation>
    <scope>IDENTIFICATION</scope>
</reference>
<feature type="repeat" description="CSPG" evidence="5">
    <location>
        <begin position="1266"/>
        <end position="1363"/>
    </location>
</feature>
<keyword evidence="9" id="KW-1185">Reference proteome</keyword>
<dbReference type="InterPro" id="IPR051561">
    <property type="entry name" value="FRAS1_ECM"/>
</dbReference>